<sequence length="196" mass="22239">MHHNELMDFVTKLSDRVLAMETYLKQTKKVHGAAYTKLKIKDTSKHGKSTIEEIDQDAEVTLVTSIQLSTQREEHSQEDQPEDQLGVFSAAKVLADIARRNVQTYTKRRAVTGSGRVSTASRMTSTAKELVSTVGTSMPVSTVGVTDKAMRLQEEFDEEERQRIARVHEVAQSFTEEEWENIRARIEADEELTQRL</sequence>
<protein>
    <submittedName>
        <fullName evidence="1">Uncharacterized protein</fullName>
    </submittedName>
</protein>
<dbReference type="AlphaFoldDB" id="A0A6L2MN01"/>
<evidence type="ECO:0000313" key="1">
    <source>
        <dbReference type="EMBL" id="GEU74729.1"/>
    </source>
</evidence>
<gene>
    <name evidence="1" type="ORF">Tci_046707</name>
</gene>
<accession>A0A6L2MN01</accession>
<organism evidence="1">
    <name type="scientific">Tanacetum cinerariifolium</name>
    <name type="common">Dalmatian daisy</name>
    <name type="synonym">Chrysanthemum cinerariifolium</name>
    <dbReference type="NCBI Taxonomy" id="118510"/>
    <lineage>
        <taxon>Eukaryota</taxon>
        <taxon>Viridiplantae</taxon>
        <taxon>Streptophyta</taxon>
        <taxon>Embryophyta</taxon>
        <taxon>Tracheophyta</taxon>
        <taxon>Spermatophyta</taxon>
        <taxon>Magnoliopsida</taxon>
        <taxon>eudicotyledons</taxon>
        <taxon>Gunneridae</taxon>
        <taxon>Pentapetalae</taxon>
        <taxon>asterids</taxon>
        <taxon>campanulids</taxon>
        <taxon>Asterales</taxon>
        <taxon>Asteraceae</taxon>
        <taxon>Asteroideae</taxon>
        <taxon>Anthemideae</taxon>
        <taxon>Anthemidinae</taxon>
        <taxon>Tanacetum</taxon>
    </lineage>
</organism>
<name>A0A6L2MN01_TANCI</name>
<reference evidence="1" key="1">
    <citation type="journal article" date="2019" name="Sci. Rep.">
        <title>Draft genome of Tanacetum cinerariifolium, the natural source of mosquito coil.</title>
        <authorList>
            <person name="Yamashiro T."/>
            <person name="Shiraishi A."/>
            <person name="Satake H."/>
            <person name="Nakayama K."/>
        </authorList>
    </citation>
    <scope>NUCLEOTIDE SEQUENCE</scope>
</reference>
<dbReference type="EMBL" id="BKCJ010006942">
    <property type="protein sequence ID" value="GEU74729.1"/>
    <property type="molecule type" value="Genomic_DNA"/>
</dbReference>
<proteinExistence type="predicted"/>
<comment type="caution">
    <text evidence="1">The sequence shown here is derived from an EMBL/GenBank/DDBJ whole genome shotgun (WGS) entry which is preliminary data.</text>
</comment>